<evidence type="ECO:0000256" key="1">
    <source>
        <dbReference type="ARBA" id="ARBA00023054"/>
    </source>
</evidence>
<dbReference type="STRING" id="6265.A0A0B2UYE1"/>
<name>A0A0B2UYE1_TOXCA</name>
<dbReference type="Proteomes" id="UP000031036">
    <property type="component" value="Unassembled WGS sequence"/>
</dbReference>
<dbReference type="AlphaFoldDB" id="A0A0B2UYE1"/>
<evidence type="ECO:0000256" key="3">
    <source>
        <dbReference type="SAM" id="MobiDB-lite"/>
    </source>
</evidence>
<accession>A0A0B2UYE1</accession>
<evidence type="ECO:0000256" key="2">
    <source>
        <dbReference type="SAM" id="Coils"/>
    </source>
</evidence>
<feature type="coiled-coil region" evidence="2">
    <location>
        <begin position="201"/>
        <end position="307"/>
    </location>
</feature>
<feature type="compositionally biased region" description="Basic and acidic residues" evidence="3">
    <location>
        <begin position="175"/>
        <end position="190"/>
    </location>
</feature>
<keyword evidence="1 2" id="KW-0175">Coiled coil</keyword>
<sequence length="312" mass="36426">MATVDPTSSSSSIHNRYSSINDIIPIFSRTNTVGRCQHTDWDACEMFRLQELNEARQRAAQMEKTMRWWSECTASWREKWNTVRNERNRAREEGQSLRTALAEANAEIDRLQNAKREVDTELARMKAHMHTILKERISNGDLSEQSMSPETLRLTLDEQCEARPEHMHVATNTDHTSDQYDHGNATRRDYSNTYRNNGRRETESMKNLRKVETRCNELQREMQMAEAKCDELEASRNATKEEIEELKKYQEQNLANGSLQKHAKAIEAIKSQRDEALNEVQTLKMEKEFLMQQLKMLKNTVELGESEPSKRN</sequence>
<feature type="coiled-coil region" evidence="2">
    <location>
        <begin position="87"/>
        <end position="128"/>
    </location>
</feature>
<reference evidence="4 5" key="1">
    <citation type="submission" date="2014-11" db="EMBL/GenBank/DDBJ databases">
        <title>Genetic blueprint of the zoonotic pathogen Toxocara canis.</title>
        <authorList>
            <person name="Zhu X.-Q."/>
            <person name="Korhonen P.K."/>
            <person name="Cai H."/>
            <person name="Young N.D."/>
            <person name="Nejsum P."/>
            <person name="von Samson-Himmelstjerna G."/>
            <person name="Boag P.R."/>
            <person name="Tan P."/>
            <person name="Li Q."/>
            <person name="Min J."/>
            <person name="Yang Y."/>
            <person name="Wang X."/>
            <person name="Fang X."/>
            <person name="Hall R.S."/>
            <person name="Hofmann A."/>
            <person name="Sternberg P.W."/>
            <person name="Jex A.R."/>
            <person name="Gasser R.B."/>
        </authorList>
    </citation>
    <scope>NUCLEOTIDE SEQUENCE [LARGE SCALE GENOMIC DNA]</scope>
    <source>
        <strain evidence="4">PN_DK_2014</strain>
    </source>
</reference>
<dbReference type="EMBL" id="JPKZ01002904">
    <property type="protein sequence ID" value="KHN74508.1"/>
    <property type="molecule type" value="Genomic_DNA"/>
</dbReference>
<feature type="region of interest" description="Disordered" evidence="3">
    <location>
        <begin position="173"/>
        <end position="197"/>
    </location>
</feature>
<evidence type="ECO:0000313" key="4">
    <source>
        <dbReference type="EMBL" id="KHN74508.1"/>
    </source>
</evidence>
<comment type="caution">
    <text evidence="4">The sequence shown here is derived from an EMBL/GenBank/DDBJ whole genome shotgun (WGS) entry which is preliminary data.</text>
</comment>
<dbReference type="OMA" id="YMHASTI"/>
<organism evidence="4 5">
    <name type="scientific">Toxocara canis</name>
    <name type="common">Canine roundworm</name>
    <dbReference type="NCBI Taxonomy" id="6265"/>
    <lineage>
        <taxon>Eukaryota</taxon>
        <taxon>Metazoa</taxon>
        <taxon>Ecdysozoa</taxon>
        <taxon>Nematoda</taxon>
        <taxon>Chromadorea</taxon>
        <taxon>Rhabditida</taxon>
        <taxon>Spirurina</taxon>
        <taxon>Ascaridomorpha</taxon>
        <taxon>Ascaridoidea</taxon>
        <taxon>Toxocaridae</taxon>
        <taxon>Toxocara</taxon>
    </lineage>
</organism>
<gene>
    <name evidence="4" type="primary">CCDC102B</name>
    <name evidence="4" type="ORF">Tcan_09671</name>
</gene>
<dbReference type="OrthoDB" id="5984396at2759"/>
<keyword evidence="5" id="KW-1185">Reference proteome</keyword>
<evidence type="ECO:0000313" key="5">
    <source>
        <dbReference type="Proteomes" id="UP000031036"/>
    </source>
</evidence>
<dbReference type="PANTHER" id="PTHR46292:SF1">
    <property type="entry name" value="COILED-COIL DOMAIN-CONTAINING PROTEIN 102A"/>
    <property type="match status" value="1"/>
</dbReference>
<protein>
    <submittedName>
        <fullName evidence="4">Coiled-coil domain-containing protein</fullName>
    </submittedName>
</protein>
<proteinExistence type="predicted"/>
<dbReference type="PANTHER" id="PTHR46292">
    <property type="entry name" value="COILED-COIL DOMAIN-CONTAINING PROTEIN 102A"/>
    <property type="match status" value="1"/>
</dbReference>